<protein>
    <submittedName>
        <fullName evidence="1">Uncharacterized protein</fullName>
    </submittedName>
</protein>
<dbReference type="AlphaFoldDB" id="A0AAN9PZS5"/>
<sequence length="172" mass="19755">MVAEFPSRLHKLPKRVDPNPTIASFQPVLGTCERAHQCLKIEQSSDFMKMHGMQAPDSTHMKNEHSLLYIELASLGWDMQRRFQSDHWVDNHSNINSMFSSWMRETVMEPKGKSTPQPEMHQAVCRGCSHQNQNTHNEPKTNAWVVFGKPKSREESLSFDAGDNELGHWILA</sequence>
<evidence type="ECO:0000313" key="2">
    <source>
        <dbReference type="Proteomes" id="UP001367508"/>
    </source>
</evidence>
<gene>
    <name evidence="1" type="ORF">VNO77_34425</name>
</gene>
<keyword evidence="2" id="KW-1185">Reference proteome</keyword>
<dbReference type="Proteomes" id="UP001367508">
    <property type="component" value="Unassembled WGS sequence"/>
</dbReference>
<reference evidence="1 2" key="1">
    <citation type="submission" date="2024-01" db="EMBL/GenBank/DDBJ databases">
        <title>The genomes of 5 underutilized Papilionoideae crops provide insights into root nodulation and disease resistanc.</title>
        <authorList>
            <person name="Jiang F."/>
        </authorList>
    </citation>
    <scope>NUCLEOTIDE SEQUENCE [LARGE SCALE GENOMIC DNA]</scope>
    <source>
        <strain evidence="1">LVBAO_FW01</strain>
        <tissue evidence="1">Leaves</tissue>
    </source>
</reference>
<organism evidence="1 2">
    <name type="scientific">Canavalia gladiata</name>
    <name type="common">Sword bean</name>
    <name type="synonym">Dolichos gladiatus</name>
    <dbReference type="NCBI Taxonomy" id="3824"/>
    <lineage>
        <taxon>Eukaryota</taxon>
        <taxon>Viridiplantae</taxon>
        <taxon>Streptophyta</taxon>
        <taxon>Embryophyta</taxon>
        <taxon>Tracheophyta</taxon>
        <taxon>Spermatophyta</taxon>
        <taxon>Magnoliopsida</taxon>
        <taxon>eudicotyledons</taxon>
        <taxon>Gunneridae</taxon>
        <taxon>Pentapetalae</taxon>
        <taxon>rosids</taxon>
        <taxon>fabids</taxon>
        <taxon>Fabales</taxon>
        <taxon>Fabaceae</taxon>
        <taxon>Papilionoideae</taxon>
        <taxon>50 kb inversion clade</taxon>
        <taxon>NPAAA clade</taxon>
        <taxon>indigoferoid/millettioid clade</taxon>
        <taxon>Phaseoleae</taxon>
        <taxon>Canavalia</taxon>
    </lineage>
</organism>
<dbReference type="EMBL" id="JAYMYQ010000008">
    <property type="protein sequence ID" value="KAK7315844.1"/>
    <property type="molecule type" value="Genomic_DNA"/>
</dbReference>
<proteinExistence type="predicted"/>
<accession>A0AAN9PZS5</accession>
<name>A0AAN9PZS5_CANGL</name>
<comment type="caution">
    <text evidence="1">The sequence shown here is derived from an EMBL/GenBank/DDBJ whole genome shotgun (WGS) entry which is preliminary data.</text>
</comment>
<evidence type="ECO:0000313" key="1">
    <source>
        <dbReference type="EMBL" id="KAK7315844.1"/>
    </source>
</evidence>